<dbReference type="Pfam" id="PF09922">
    <property type="entry name" value="LiaF-like_C"/>
    <property type="match status" value="1"/>
</dbReference>
<dbReference type="Proteomes" id="UP000249203">
    <property type="component" value="Unassembled WGS sequence"/>
</dbReference>
<dbReference type="OrthoDB" id="3625082at2"/>
<feature type="domain" description="Cell wall-active antibiotics response LiaF-like C-terminal" evidence="1">
    <location>
        <begin position="102"/>
        <end position="162"/>
    </location>
</feature>
<gene>
    <name evidence="2" type="ORF">B0I24_105202</name>
    <name evidence="3" type="ORF">CWE07_06745</name>
</gene>
<proteinExistence type="predicted"/>
<dbReference type="EMBL" id="PIPK01000005">
    <property type="protein sequence ID" value="RUO24737.1"/>
    <property type="molecule type" value="Genomic_DNA"/>
</dbReference>
<comment type="caution">
    <text evidence="2">The sequence shown here is derived from an EMBL/GenBank/DDBJ whole genome shotgun (WGS) entry which is preliminary data.</text>
</comment>
<reference evidence="3 5" key="1">
    <citation type="journal article" date="2018" name="Front. Microbiol.">
        <title>Genome-Based Analysis Reveals the Taxonomy and Diversity of the Family Idiomarinaceae.</title>
        <authorList>
            <person name="Liu Y."/>
            <person name="Lai Q."/>
            <person name="Shao Z."/>
        </authorList>
    </citation>
    <scope>NUCLEOTIDE SEQUENCE [LARGE SCALE GENOMIC DNA]</scope>
    <source>
        <strain evidence="3 5">CF12-14</strain>
    </source>
</reference>
<evidence type="ECO:0000313" key="2">
    <source>
        <dbReference type="EMBL" id="RAJ98449.1"/>
    </source>
</evidence>
<evidence type="ECO:0000259" key="1">
    <source>
        <dbReference type="Pfam" id="PF09922"/>
    </source>
</evidence>
<dbReference type="RefSeq" id="WP_111569284.1">
    <property type="nucleotide sequence ID" value="NZ_PIPK01000005.1"/>
</dbReference>
<dbReference type="EMBL" id="QLMD01000005">
    <property type="protein sequence ID" value="RAJ98449.1"/>
    <property type="molecule type" value="Genomic_DNA"/>
</dbReference>
<sequence length="214" mass="23978">MPVKLEDRPIEQVREETIDKLIVNYSHSVISAEAFERRLDEATYSESHQHLVDLVADLPMEADSQYSRYKDTQLGPQYQAVGEQDSERLVCVLSSEERKGKWVVPRHLTVYNVLGSVDLDFSEAIFTHQHVTIEIKGVLNSTEIWVPEGVNVSTRMAGVLSSTDNTAPSVGGRQAPHITIEGMSILGSLSIQERKTLREKWVAFANKIKSALSE</sequence>
<accession>A0A327WZ18</accession>
<dbReference type="PANTHER" id="PTHR40763">
    <property type="entry name" value="MEMBRANE PROTEIN-RELATED"/>
    <property type="match status" value="1"/>
</dbReference>
<evidence type="ECO:0000313" key="5">
    <source>
        <dbReference type="Proteomes" id="UP000287865"/>
    </source>
</evidence>
<reference evidence="2 4" key="2">
    <citation type="submission" date="2018-06" db="EMBL/GenBank/DDBJ databases">
        <title>Genomic Encyclopedia of Type Strains, Phase III (KMG-III): the genomes of soil and plant-associated and newly described type strains.</title>
        <authorList>
            <person name="Whitman W."/>
        </authorList>
    </citation>
    <scope>NUCLEOTIDE SEQUENCE [LARGE SCALE GENOMIC DNA]</scope>
    <source>
        <strain evidence="2 4">CGMCC 1.15366</strain>
    </source>
</reference>
<protein>
    <submittedName>
        <fullName evidence="2">Cell wall-active antibiotic response 4TMS protein YvqF</fullName>
    </submittedName>
</protein>
<keyword evidence="5" id="KW-1185">Reference proteome</keyword>
<dbReference type="InterPro" id="IPR024425">
    <property type="entry name" value="LiaF-like_C"/>
</dbReference>
<dbReference type="Proteomes" id="UP000287865">
    <property type="component" value="Unassembled WGS sequence"/>
</dbReference>
<evidence type="ECO:0000313" key="3">
    <source>
        <dbReference type="EMBL" id="RUO24737.1"/>
    </source>
</evidence>
<name>A0A327WZ18_9GAMM</name>
<evidence type="ECO:0000313" key="4">
    <source>
        <dbReference type="Proteomes" id="UP000249203"/>
    </source>
</evidence>
<dbReference type="AlphaFoldDB" id="A0A327WZ18"/>
<organism evidence="2 4">
    <name type="scientific">Aliidiomarina maris</name>
    <dbReference type="NCBI Taxonomy" id="531312"/>
    <lineage>
        <taxon>Bacteria</taxon>
        <taxon>Pseudomonadati</taxon>
        <taxon>Pseudomonadota</taxon>
        <taxon>Gammaproteobacteria</taxon>
        <taxon>Alteromonadales</taxon>
        <taxon>Idiomarinaceae</taxon>
        <taxon>Aliidiomarina</taxon>
    </lineage>
</organism>
<dbReference type="PANTHER" id="PTHR40763:SF5">
    <property type="entry name" value="MEMBRANE PROTEIN"/>
    <property type="match status" value="1"/>
</dbReference>